<dbReference type="InterPro" id="IPR023833">
    <property type="entry name" value="Signal_pept_SipW-depend-type"/>
</dbReference>
<evidence type="ECO:0000256" key="1">
    <source>
        <dbReference type="SAM" id="Phobius"/>
    </source>
</evidence>
<keyword evidence="2" id="KW-0614">Plasmid</keyword>
<sequence>MSSSETTQTVDRSKNRKVKAILAGGLVLGLGAAITLAAWNDSEFVTGTFGVGHFNVLGSADGTTFGDHAAGSPAALSFTTGFNNLSPSETVAAPYVLHLDTTTNFDATVSMNSAASSGTAAGQLTYKIIKVASVAGARQRQQVRPRSFRPALH</sequence>
<organism evidence="2 3">
    <name type="scientific">Pseudarthrobacter psychrotolerans</name>
    <dbReference type="NCBI Taxonomy" id="2697569"/>
    <lineage>
        <taxon>Bacteria</taxon>
        <taxon>Bacillati</taxon>
        <taxon>Actinomycetota</taxon>
        <taxon>Actinomycetes</taxon>
        <taxon>Micrococcales</taxon>
        <taxon>Micrococcaceae</taxon>
        <taxon>Pseudarthrobacter</taxon>
    </lineage>
</organism>
<geneLocation type="plasmid" evidence="2 3">
    <name>unnamed2</name>
</geneLocation>
<dbReference type="EMBL" id="CP047900">
    <property type="protein sequence ID" value="QHK22624.1"/>
    <property type="molecule type" value="Genomic_DNA"/>
</dbReference>
<evidence type="ECO:0008006" key="4">
    <source>
        <dbReference type="Google" id="ProtNLM"/>
    </source>
</evidence>
<dbReference type="KEGG" id="psey:GU243_23985"/>
<dbReference type="AlphaFoldDB" id="A0A6P1NVR0"/>
<reference evidence="2 3" key="1">
    <citation type="submission" date="2020-01" db="EMBL/GenBank/DDBJ databases">
        <title>Pseudarthrobacter psychrotolerans sp. nov., isolated from antarctic soil.</title>
        <authorList>
            <person name="Shin Y."/>
            <person name="Park W."/>
        </authorList>
    </citation>
    <scope>NUCLEOTIDE SEQUENCE [LARGE SCALE GENOMIC DNA]</scope>
    <source>
        <strain evidence="2 3">YJ56</strain>
        <plasmid evidence="2 3">unnamed2</plasmid>
    </source>
</reference>
<dbReference type="NCBIfam" id="TIGR04088">
    <property type="entry name" value="cognate_SipW"/>
    <property type="match status" value="1"/>
</dbReference>
<keyword evidence="1" id="KW-1133">Transmembrane helix</keyword>
<protein>
    <recommendedName>
        <fullName evidence="4">SipW-cognate class signal peptide</fullName>
    </recommendedName>
</protein>
<gene>
    <name evidence="2" type="ORF">GU243_23985</name>
</gene>
<keyword evidence="1" id="KW-0472">Membrane</keyword>
<feature type="transmembrane region" description="Helical" evidence="1">
    <location>
        <begin position="20"/>
        <end position="39"/>
    </location>
</feature>
<keyword evidence="1" id="KW-0812">Transmembrane</keyword>
<name>A0A6P1NVR0_9MICC</name>
<keyword evidence="3" id="KW-1185">Reference proteome</keyword>
<evidence type="ECO:0000313" key="2">
    <source>
        <dbReference type="EMBL" id="QHK22624.1"/>
    </source>
</evidence>
<accession>A0A6P1NVR0</accession>
<proteinExistence type="predicted"/>
<evidence type="ECO:0000313" key="3">
    <source>
        <dbReference type="Proteomes" id="UP000464186"/>
    </source>
</evidence>
<dbReference type="Proteomes" id="UP000464186">
    <property type="component" value="Plasmid unnamed2"/>
</dbReference>